<evidence type="ECO:0000259" key="4">
    <source>
        <dbReference type="Pfam" id="PF25917"/>
    </source>
</evidence>
<dbReference type="NCBIfam" id="TIGR01730">
    <property type="entry name" value="RND_mfp"/>
    <property type="match status" value="1"/>
</dbReference>
<organism evidence="7 8">
    <name type="scientific">Leadbetterella byssophila (strain DSM 17132 / JCM 16389 / KACC 11308 / NBRC 106382 / 4M15)</name>
    <dbReference type="NCBI Taxonomy" id="649349"/>
    <lineage>
        <taxon>Bacteria</taxon>
        <taxon>Pseudomonadati</taxon>
        <taxon>Bacteroidota</taxon>
        <taxon>Cytophagia</taxon>
        <taxon>Cytophagales</taxon>
        <taxon>Leadbetterellaceae</taxon>
        <taxon>Leadbetterella</taxon>
    </lineage>
</organism>
<dbReference type="PROSITE" id="PS51257">
    <property type="entry name" value="PROKAR_LIPOPROTEIN"/>
    <property type="match status" value="1"/>
</dbReference>
<protein>
    <submittedName>
        <fullName evidence="7">Efflux transporter, RND family, MFP subunit</fullName>
    </submittedName>
</protein>
<dbReference type="OrthoDB" id="9801814at2"/>
<evidence type="ECO:0000256" key="2">
    <source>
        <dbReference type="ARBA" id="ARBA00009477"/>
    </source>
</evidence>
<evidence type="ECO:0000256" key="1">
    <source>
        <dbReference type="ARBA" id="ARBA00004196"/>
    </source>
</evidence>
<dbReference type="KEGG" id="lby:Lbys_0870"/>
<dbReference type="Gene3D" id="2.40.50.100">
    <property type="match status" value="1"/>
</dbReference>
<dbReference type="InterPro" id="IPR058626">
    <property type="entry name" value="MdtA-like_b-barrel"/>
</dbReference>
<evidence type="ECO:0000259" key="6">
    <source>
        <dbReference type="Pfam" id="PF25967"/>
    </source>
</evidence>
<evidence type="ECO:0000313" key="8">
    <source>
        <dbReference type="Proteomes" id="UP000007435"/>
    </source>
</evidence>
<dbReference type="Pfam" id="PF25967">
    <property type="entry name" value="RND-MFP_C"/>
    <property type="match status" value="1"/>
</dbReference>
<dbReference type="RefSeq" id="WP_013407667.1">
    <property type="nucleotide sequence ID" value="NC_014655.1"/>
</dbReference>
<feature type="domain" description="Multidrug resistance protein MdtA-like barrel-sandwich hybrid" evidence="4">
    <location>
        <begin position="59"/>
        <end position="179"/>
    </location>
</feature>
<dbReference type="STRING" id="649349.Lbys_0870"/>
<evidence type="ECO:0000313" key="7">
    <source>
        <dbReference type="EMBL" id="ADQ16616.1"/>
    </source>
</evidence>
<name>E4RR21_LEAB4</name>
<comment type="subcellular location">
    <subcellularLocation>
        <location evidence="1">Cell envelope</location>
    </subcellularLocation>
</comment>
<dbReference type="InterPro" id="IPR006143">
    <property type="entry name" value="RND_pump_MFP"/>
</dbReference>
<evidence type="ECO:0000256" key="3">
    <source>
        <dbReference type="SAM" id="SignalP"/>
    </source>
</evidence>
<feature type="domain" description="Multidrug resistance protein MdtA-like beta-barrel" evidence="5">
    <location>
        <begin position="190"/>
        <end position="269"/>
    </location>
</feature>
<dbReference type="InterPro" id="IPR058625">
    <property type="entry name" value="MdtA-like_BSH"/>
</dbReference>
<comment type="similarity">
    <text evidence="2">Belongs to the membrane fusion protein (MFP) (TC 8.A.1) family.</text>
</comment>
<dbReference type="AlphaFoldDB" id="E4RR21"/>
<reference key="1">
    <citation type="submission" date="2010-11" db="EMBL/GenBank/DDBJ databases">
        <title>The complete genome of Leadbetterella byssophila DSM 17132.</title>
        <authorList>
            <consortium name="US DOE Joint Genome Institute (JGI-PGF)"/>
            <person name="Lucas S."/>
            <person name="Copeland A."/>
            <person name="Lapidus A."/>
            <person name="Glavina del Rio T."/>
            <person name="Dalin E."/>
            <person name="Tice H."/>
            <person name="Bruce D."/>
            <person name="Goodwin L."/>
            <person name="Pitluck S."/>
            <person name="Kyrpides N."/>
            <person name="Mavromatis K."/>
            <person name="Ivanova N."/>
            <person name="Teshima H."/>
            <person name="Brettin T."/>
            <person name="Detter J.C."/>
            <person name="Han C."/>
            <person name="Tapia R."/>
            <person name="Land M."/>
            <person name="Hauser L."/>
            <person name="Markowitz V."/>
            <person name="Cheng J.-F."/>
            <person name="Hugenholtz P."/>
            <person name="Woyke T."/>
            <person name="Wu D."/>
            <person name="Tindall B."/>
            <person name="Pomrenke H.G."/>
            <person name="Brambilla E."/>
            <person name="Klenk H.-P."/>
            <person name="Eisen J.A."/>
        </authorList>
    </citation>
    <scope>NUCLEOTIDE SEQUENCE [LARGE SCALE GENOMIC DNA]</scope>
    <source>
        <strain>DSM 17132</strain>
    </source>
</reference>
<dbReference type="EMBL" id="CP002305">
    <property type="protein sequence ID" value="ADQ16616.1"/>
    <property type="molecule type" value="Genomic_DNA"/>
</dbReference>
<dbReference type="GO" id="GO:0022857">
    <property type="term" value="F:transmembrane transporter activity"/>
    <property type="evidence" value="ECO:0007669"/>
    <property type="project" value="InterPro"/>
</dbReference>
<dbReference type="Pfam" id="PF25944">
    <property type="entry name" value="Beta-barrel_RND"/>
    <property type="match status" value="1"/>
</dbReference>
<dbReference type="Proteomes" id="UP000007435">
    <property type="component" value="Chromosome"/>
</dbReference>
<proteinExistence type="inferred from homology"/>
<dbReference type="GO" id="GO:0030313">
    <property type="term" value="C:cell envelope"/>
    <property type="evidence" value="ECO:0007669"/>
    <property type="project" value="UniProtKB-SubCell"/>
</dbReference>
<dbReference type="HOGENOM" id="CLU_018816_2_1_10"/>
<accession>E4RR21</accession>
<dbReference type="Gene3D" id="2.40.30.170">
    <property type="match status" value="1"/>
</dbReference>
<dbReference type="InterPro" id="IPR058627">
    <property type="entry name" value="MdtA-like_C"/>
</dbReference>
<reference evidence="7 8" key="2">
    <citation type="journal article" date="2011" name="Stand. Genomic Sci.">
        <title>Complete genome sequence of Leadbetterella byssophila type strain (4M15).</title>
        <authorList>
            <person name="Abt B."/>
            <person name="Teshima H."/>
            <person name="Lucas S."/>
            <person name="Lapidus A."/>
            <person name="Del Rio T.G."/>
            <person name="Nolan M."/>
            <person name="Tice H."/>
            <person name="Cheng J.F."/>
            <person name="Pitluck S."/>
            <person name="Liolios K."/>
            <person name="Pagani I."/>
            <person name="Ivanova N."/>
            <person name="Mavromatis K."/>
            <person name="Pati A."/>
            <person name="Tapia R."/>
            <person name="Han C."/>
            <person name="Goodwin L."/>
            <person name="Chen A."/>
            <person name="Palaniappan K."/>
            <person name="Land M."/>
            <person name="Hauser L."/>
            <person name="Chang Y.J."/>
            <person name="Jeffries C.D."/>
            <person name="Rohde M."/>
            <person name="Goker M."/>
            <person name="Tindall B.J."/>
            <person name="Detter J.C."/>
            <person name="Woyke T."/>
            <person name="Bristow J."/>
            <person name="Eisen J.A."/>
            <person name="Markowitz V."/>
            <person name="Hugenholtz P."/>
            <person name="Klenk H.P."/>
            <person name="Kyrpides N.C."/>
        </authorList>
    </citation>
    <scope>NUCLEOTIDE SEQUENCE [LARGE SCALE GENOMIC DNA]</scope>
    <source>
        <strain evidence="8">DSM 17132 / JCM 16389 / KACC 11308 / NBRC 106382 / 4M15</strain>
    </source>
</reference>
<gene>
    <name evidence="7" type="ordered locus">Lbys_0870</name>
</gene>
<feature type="signal peptide" evidence="3">
    <location>
        <begin position="1"/>
        <end position="19"/>
    </location>
</feature>
<feature type="domain" description="Multidrug resistance protein MdtA-like C-terminal permuted SH3" evidence="6">
    <location>
        <begin position="276"/>
        <end position="334"/>
    </location>
</feature>
<dbReference type="SUPFAM" id="SSF111369">
    <property type="entry name" value="HlyD-like secretion proteins"/>
    <property type="match status" value="1"/>
</dbReference>
<sequence length="362" mass="40799">MYQKMLSFTGIAISVCLLASCNATEKEHHEDPTFPVTTPLVADTVVHKTYVGQIRSINHIELRAQEKGYLQSIYVDEGQRVRKGQVLFKIMPNLYEAEVQKAQAEVEFADIEYQNTKALTDNKVVAPNELAMAKAKYNKAKADLDLMKTHLDLTLIKAPFDGILNKFQVRLGSFIEEGELMTELSDNSKMWVYFNVPESEYLSYMKKEMKGNLNKLGLKMANGEMFDYQGAVETIEADFDFETGNIPFRATFPNPEGLLRHGQTGSIVISTPIKGALLIPQKATFEILSKKYVFVIEKDGTVKSREIEVEAELPHIYAVKSGLAATDQILLEGIRLVKENQRVKVKSLSSRQVMNDLNLYAE</sequence>
<feature type="chain" id="PRO_5003185676" evidence="3">
    <location>
        <begin position="20"/>
        <end position="362"/>
    </location>
</feature>
<dbReference type="Pfam" id="PF25917">
    <property type="entry name" value="BSH_RND"/>
    <property type="match status" value="1"/>
</dbReference>
<dbReference type="GO" id="GO:0005886">
    <property type="term" value="C:plasma membrane"/>
    <property type="evidence" value="ECO:0007669"/>
    <property type="project" value="TreeGrafter"/>
</dbReference>
<dbReference type="Gene3D" id="2.40.420.20">
    <property type="match status" value="1"/>
</dbReference>
<evidence type="ECO:0000259" key="5">
    <source>
        <dbReference type="Pfam" id="PF25944"/>
    </source>
</evidence>
<dbReference type="GO" id="GO:0046677">
    <property type="term" value="P:response to antibiotic"/>
    <property type="evidence" value="ECO:0007669"/>
    <property type="project" value="TreeGrafter"/>
</dbReference>
<keyword evidence="3" id="KW-0732">Signal</keyword>
<dbReference type="PANTHER" id="PTHR30158:SF23">
    <property type="entry name" value="MULTIDRUG RESISTANCE PROTEIN MEXA"/>
    <property type="match status" value="1"/>
</dbReference>
<dbReference type="eggNOG" id="COG0845">
    <property type="taxonomic scope" value="Bacteria"/>
</dbReference>
<dbReference type="PANTHER" id="PTHR30158">
    <property type="entry name" value="ACRA/E-RELATED COMPONENT OF DRUG EFFLUX TRANSPORTER"/>
    <property type="match status" value="1"/>
</dbReference>
<dbReference type="Gene3D" id="1.10.287.470">
    <property type="entry name" value="Helix hairpin bin"/>
    <property type="match status" value="1"/>
</dbReference>
<keyword evidence="8" id="KW-1185">Reference proteome</keyword>